<dbReference type="SUPFAM" id="SSF53474">
    <property type="entry name" value="alpha/beta-Hydrolases"/>
    <property type="match status" value="1"/>
</dbReference>
<organism evidence="6 7">
    <name type="scientific">Aspergillus campestris (strain IBT 28561)</name>
    <dbReference type="NCBI Taxonomy" id="1392248"/>
    <lineage>
        <taxon>Eukaryota</taxon>
        <taxon>Fungi</taxon>
        <taxon>Dikarya</taxon>
        <taxon>Ascomycota</taxon>
        <taxon>Pezizomycotina</taxon>
        <taxon>Eurotiomycetes</taxon>
        <taxon>Eurotiomycetidae</taxon>
        <taxon>Eurotiales</taxon>
        <taxon>Aspergillaceae</taxon>
        <taxon>Aspergillus</taxon>
        <taxon>Aspergillus subgen. Circumdati</taxon>
    </lineage>
</organism>
<evidence type="ECO:0000256" key="2">
    <source>
        <dbReference type="ARBA" id="ARBA00022801"/>
    </source>
</evidence>
<dbReference type="Pfam" id="PF08386">
    <property type="entry name" value="Abhydrolase_4"/>
    <property type="match status" value="1"/>
</dbReference>
<reference evidence="6" key="1">
    <citation type="submission" date="2016-12" db="EMBL/GenBank/DDBJ databases">
        <title>The genomes of Aspergillus section Nigri reveals drivers in fungal speciation.</title>
        <authorList>
            <consortium name="DOE Joint Genome Institute"/>
            <person name="Vesth T.C."/>
            <person name="Nybo J."/>
            <person name="Theobald S."/>
            <person name="Brandl J."/>
            <person name="Frisvad J.C."/>
            <person name="Nielsen K.F."/>
            <person name="Lyhne E.K."/>
            <person name="Kogle M.E."/>
            <person name="Kuo A."/>
            <person name="Riley R."/>
            <person name="Clum A."/>
            <person name="Nolan M."/>
            <person name="Lipzen A."/>
            <person name="Salamov A."/>
            <person name="Henrissat B."/>
            <person name="Wiebenga A."/>
            <person name="De vries R.P."/>
            <person name="Grigoriev I.V."/>
            <person name="Mortensen U.H."/>
            <person name="Andersen M.R."/>
            <person name="Baker S.E."/>
        </authorList>
    </citation>
    <scope>NUCLEOTIDE SEQUENCE</scope>
    <source>
        <strain evidence="6">IBT 28561</strain>
    </source>
</reference>
<dbReference type="VEuPathDB" id="FungiDB:P168DRAFT_283494"/>
<comment type="caution">
    <text evidence="6">The sequence shown here is derived from an EMBL/GenBank/DDBJ whole genome shotgun (WGS) entry which is preliminary data.</text>
</comment>
<feature type="chain" id="PRO_5014165408" evidence="3">
    <location>
        <begin position="19"/>
        <end position="502"/>
    </location>
</feature>
<evidence type="ECO:0000256" key="1">
    <source>
        <dbReference type="ARBA" id="ARBA00010088"/>
    </source>
</evidence>
<gene>
    <name evidence="6" type="ORF">P168DRAFT_283494</name>
</gene>
<protein>
    <submittedName>
        <fullName evidence="6">Alpha/beta-hydrolase</fullName>
    </submittedName>
</protein>
<accession>A0A2I1CYQ3</accession>
<evidence type="ECO:0000256" key="3">
    <source>
        <dbReference type="SAM" id="SignalP"/>
    </source>
</evidence>
<dbReference type="InterPro" id="IPR013595">
    <property type="entry name" value="Pept_S33_TAP-like_C"/>
</dbReference>
<dbReference type="GO" id="GO:0016787">
    <property type="term" value="F:hydrolase activity"/>
    <property type="evidence" value="ECO:0007669"/>
    <property type="project" value="UniProtKB-KW"/>
</dbReference>
<keyword evidence="3" id="KW-0732">Signal</keyword>
<dbReference type="InterPro" id="IPR029058">
    <property type="entry name" value="AB_hydrolase_fold"/>
</dbReference>
<evidence type="ECO:0000259" key="4">
    <source>
        <dbReference type="Pfam" id="PF00561"/>
    </source>
</evidence>
<dbReference type="PANTHER" id="PTHR43248">
    <property type="entry name" value="2-SUCCINYL-6-HYDROXY-2,4-CYCLOHEXADIENE-1-CARBOXYLATE SYNTHASE"/>
    <property type="match status" value="1"/>
</dbReference>
<keyword evidence="2" id="KW-0378">Hydrolase</keyword>
<proteinExistence type="inferred from homology"/>
<dbReference type="InterPro" id="IPR000073">
    <property type="entry name" value="AB_hydrolase_1"/>
</dbReference>
<dbReference type="OrthoDB" id="425534at2759"/>
<keyword evidence="7" id="KW-1185">Reference proteome</keyword>
<dbReference type="Gene3D" id="3.40.50.1820">
    <property type="entry name" value="alpha/beta hydrolase"/>
    <property type="match status" value="1"/>
</dbReference>
<dbReference type="RefSeq" id="XP_024691335.1">
    <property type="nucleotide sequence ID" value="XM_024836058.1"/>
</dbReference>
<comment type="similarity">
    <text evidence="1">Belongs to the peptidase S33 family.</text>
</comment>
<feature type="signal peptide" evidence="3">
    <location>
        <begin position="1"/>
        <end position="18"/>
    </location>
</feature>
<dbReference type="GeneID" id="36543582"/>
<evidence type="ECO:0000313" key="7">
    <source>
        <dbReference type="Proteomes" id="UP000234254"/>
    </source>
</evidence>
<name>A0A2I1CYQ3_ASPC2</name>
<sequence length="502" mass="55486">MVSLRLLALASAVGAVGAVGSVTPSIQWTSCPESPSDQFQCANHTVPLDWANPHGRKINLGMAMMPAANKSQRIGYLLFNPGGPGNAATTDLMTSSEIWEDSKLHQYFDIVALDPRGTGQSTPIQCDPHAWNVRVPEFPRTPAQYHEMTQAYSAMGQSCAEKSGELLNFVDTASVAKDFEAVRVALGDEKLTYLGFSYGTQLGSQYLELFPDNVRAAVLDGVLDHSQPEIFAWESEALGYEVTLGRFFHWCATDRSCALHNTTQLPTKFDAFIDRANRTPIFAPDCSDVSFDNYPCRSNVTGHELLRTLQAALIFPYDDTPEYGSGWAAASAALRDAMFHNDSSSFSYPVYSEQSNSDFSYVSIICQDWQRAHWSADDFFFKVLAGEVMTPHTRGQGEFWYLQAKCLHWPAPVTNPPRDLTSTFAGRTLDTPVLLTNALYDPETPFQWALSVKRQLGDRNAVLVARNGSGHLSYFHKGDTRDAIDDYLIGLKVPRSGTVLQS</sequence>
<evidence type="ECO:0000313" key="6">
    <source>
        <dbReference type="EMBL" id="PKY02741.1"/>
    </source>
</evidence>
<dbReference type="InterPro" id="IPR051601">
    <property type="entry name" value="Serine_prot/Carboxylest_S33"/>
</dbReference>
<feature type="domain" description="AB hydrolase-1" evidence="4">
    <location>
        <begin position="77"/>
        <end position="259"/>
    </location>
</feature>
<dbReference type="Proteomes" id="UP000234254">
    <property type="component" value="Unassembled WGS sequence"/>
</dbReference>
<dbReference type="PANTHER" id="PTHR43248:SF30">
    <property type="entry name" value="AB HYDROLASE-1 DOMAIN-CONTAINING PROTEIN"/>
    <property type="match status" value="1"/>
</dbReference>
<dbReference type="Pfam" id="PF00561">
    <property type="entry name" value="Abhydrolase_1"/>
    <property type="match status" value="1"/>
</dbReference>
<evidence type="ECO:0000259" key="5">
    <source>
        <dbReference type="Pfam" id="PF08386"/>
    </source>
</evidence>
<feature type="domain" description="Peptidase S33 tripeptidyl aminopeptidase-like C-terminal" evidence="5">
    <location>
        <begin position="398"/>
        <end position="499"/>
    </location>
</feature>
<dbReference type="EMBL" id="MSFM01000009">
    <property type="protein sequence ID" value="PKY02741.1"/>
    <property type="molecule type" value="Genomic_DNA"/>
</dbReference>
<dbReference type="AlphaFoldDB" id="A0A2I1CYQ3"/>